<dbReference type="GO" id="GO:0016787">
    <property type="term" value="F:hydrolase activity"/>
    <property type="evidence" value="ECO:0007669"/>
    <property type="project" value="UniProtKB-KW"/>
</dbReference>
<organism evidence="2 3">
    <name type="scientific">Bailinhaonella thermotolerans</name>
    <dbReference type="NCBI Taxonomy" id="1070861"/>
    <lineage>
        <taxon>Bacteria</taxon>
        <taxon>Bacillati</taxon>
        <taxon>Actinomycetota</taxon>
        <taxon>Actinomycetes</taxon>
        <taxon>Streptosporangiales</taxon>
        <taxon>Streptosporangiaceae</taxon>
        <taxon>Bailinhaonella</taxon>
    </lineage>
</organism>
<keyword evidence="2" id="KW-0378">Hydrolase</keyword>
<evidence type="ECO:0000313" key="2">
    <source>
        <dbReference type="EMBL" id="RJL23957.1"/>
    </source>
</evidence>
<feature type="domain" description="Nudix hydrolase" evidence="1">
    <location>
        <begin position="30"/>
        <end position="95"/>
    </location>
</feature>
<evidence type="ECO:0000313" key="3">
    <source>
        <dbReference type="Proteomes" id="UP000265768"/>
    </source>
</evidence>
<dbReference type="InterPro" id="IPR000086">
    <property type="entry name" value="NUDIX_hydrolase_dom"/>
</dbReference>
<comment type="caution">
    <text evidence="2">The sequence shown here is derived from an EMBL/GenBank/DDBJ whole genome shotgun (WGS) entry which is preliminary data.</text>
</comment>
<dbReference type="Pfam" id="PF00293">
    <property type="entry name" value="NUDIX"/>
    <property type="match status" value="1"/>
</dbReference>
<dbReference type="OrthoDB" id="4247482at2"/>
<dbReference type="RefSeq" id="WP_119930212.1">
    <property type="nucleotide sequence ID" value="NZ_QZEY01000017.1"/>
</dbReference>
<dbReference type="SUPFAM" id="SSF55811">
    <property type="entry name" value="Nudix"/>
    <property type="match status" value="1"/>
</dbReference>
<protein>
    <submittedName>
        <fullName evidence="2">NUDIX hydrolase</fullName>
    </submittedName>
</protein>
<evidence type="ECO:0000259" key="1">
    <source>
        <dbReference type="Pfam" id="PF00293"/>
    </source>
</evidence>
<accession>A0A3A4AAU7</accession>
<dbReference type="Proteomes" id="UP000265768">
    <property type="component" value="Unassembled WGS sequence"/>
</dbReference>
<dbReference type="Gene3D" id="3.90.79.10">
    <property type="entry name" value="Nucleoside Triphosphate Pyrophosphohydrolase"/>
    <property type="match status" value="1"/>
</dbReference>
<dbReference type="InterPro" id="IPR015797">
    <property type="entry name" value="NUDIX_hydrolase-like_dom_sf"/>
</dbReference>
<name>A0A3A4AAU7_9ACTN</name>
<gene>
    <name evidence="2" type="ORF">D5H75_31465</name>
</gene>
<reference evidence="2 3" key="1">
    <citation type="submission" date="2018-09" db="EMBL/GenBank/DDBJ databases">
        <title>YIM 75507 draft genome.</title>
        <authorList>
            <person name="Tang S."/>
            <person name="Feng Y."/>
        </authorList>
    </citation>
    <scope>NUCLEOTIDE SEQUENCE [LARGE SCALE GENOMIC DNA]</scope>
    <source>
        <strain evidence="2 3">YIM 75507</strain>
    </source>
</reference>
<dbReference type="CDD" id="cd02883">
    <property type="entry name" value="NUDIX_Hydrolase"/>
    <property type="match status" value="1"/>
</dbReference>
<sequence>MSADADVSYLWYPAPTPAGLEITQVYGYLLCPHTGRVLIIDDDGVFNLPGGRPEPYDEDMVATLKREAMEEAQVRVAQTAYLGYQEVRRAGRAPYAQVRMVGVISAFGPRRPDVDNGRTYRRLLAPLMHAPGVLGWGRPAVAQATLAGEIARTIWKLPVGTPAPPGYVD</sequence>
<keyword evidence="3" id="KW-1185">Reference proteome</keyword>
<dbReference type="AlphaFoldDB" id="A0A3A4AAU7"/>
<proteinExistence type="predicted"/>
<dbReference type="EMBL" id="QZEY01000017">
    <property type="protein sequence ID" value="RJL23957.1"/>
    <property type="molecule type" value="Genomic_DNA"/>
</dbReference>